<dbReference type="PANTHER" id="PTHR30146:SF153">
    <property type="entry name" value="LACTOSE OPERON REPRESSOR"/>
    <property type="match status" value="1"/>
</dbReference>
<dbReference type="RefSeq" id="WP_121211410.1">
    <property type="nucleotide sequence ID" value="NZ_RBIM01000004.1"/>
</dbReference>
<keyword evidence="3" id="KW-0804">Transcription</keyword>
<evidence type="ECO:0000256" key="3">
    <source>
        <dbReference type="ARBA" id="ARBA00023163"/>
    </source>
</evidence>
<dbReference type="InterPro" id="IPR046335">
    <property type="entry name" value="LacI/GalR-like_sensor"/>
</dbReference>
<dbReference type="InterPro" id="IPR010982">
    <property type="entry name" value="Lambda_DNA-bd_dom_sf"/>
</dbReference>
<gene>
    <name evidence="5" type="ORF">C7435_1815</name>
</gene>
<name>A0A495D3J6_9PROT</name>
<keyword evidence="1" id="KW-0805">Transcription regulation</keyword>
<comment type="caution">
    <text evidence="5">The sequence shown here is derived from an EMBL/GenBank/DDBJ whole genome shotgun (WGS) entry which is preliminary data.</text>
</comment>
<dbReference type="InterPro" id="IPR028082">
    <property type="entry name" value="Peripla_BP_I"/>
</dbReference>
<dbReference type="Pfam" id="PF00356">
    <property type="entry name" value="LacI"/>
    <property type="match status" value="1"/>
</dbReference>
<evidence type="ECO:0000313" key="6">
    <source>
        <dbReference type="Proteomes" id="UP000273675"/>
    </source>
</evidence>
<dbReference type="AlphaFoldDB" id="A0A495D3J6"/>
<accession>A0A495D3J6</accession>
<dbReference type="PANTHER" id="PTHR30146">
    <property type="entry name" value="LACI-RELATED TRANSCRIPTIONAL REPRESSOR"/>
    <property type="match status" value="1"/>
</dbReference>
<dbReference type="PROSITE" id="PS50932">
    <property type="entry name" value="HTH_LACI_2"/>
    <property type="match status" value="1"/>
</dbReference>
<dbReference type="Gene3D" id="1.10.260.40">
    <property type="entry name" value="lambda repressor-like DNA-binding domains"/>
    <property type="match status" value="1"/>
</dbReference>
<dbReference type="EMBL" id="RBIM01000004">
    <property type="protein sequence ID" value="RKQ96485.1"/>
    <property type="molecule type" value="Genomic_DNA"/>
</dbReference>
<sequence>MARMIDVANRAGVSIKTVSRVLNNEPHVKESLRDKVRTAAAEVGYVPSTTARALRSRRSYAIHLVSHSHRSAYVNAIQFGAVQTCQQRGYQLMVSLMEDLRDMPEADLIARFERLMAASKPDGLILVPPLSNDERLYGVLERFDVPVARVGPNNLPDARIIVKINEREAARELTEHLISLGHTRIAFVRGKEDQNATHERFAGYRDALDGAGIALDEALVQPGDFNFPTGLEAGDALFALANRPTAVFAANDDMAAGVLMSAHRLRIDVPDDLSVVGFDDSEIAEKMWPALTTVRQPLLTMGNEATRQLIDAATNQLPGMQDVPNEYLDYEIIHRDSTGPAPRN</sequence>
<dbReference type="InterPro" id="IPR000843">
    <property type="entry name" value="HTH_LacI"/>
</dbReference>
<protein>
    <submittedName>
        <fullName evidence="5">LacI family transcriptional regulator</fullName>
    </submittedName>
</protein>
<dbReference type="SUPFAM" id="SSF53822">
    <property type="entry name" value="Periplasmic binding protein-like I"/>
    <property type="match status" value="1"/>
</dbReference>
<reference evidence="5 6" key="1">
    <citation type="submission" date="2018-10" db="EMBL/GenBank/DDBJ databases">
        <title>Genomic Encyclopedia of Type Strains, Phase IV (KMG-IV): sequencing the most valuable type-strain genomes for metagenomic binning, comparative biology and taxonomic classification.</title>
        <authorList>
            <person name="Goeker M."/>
        </authorList>
    </citation>
    <scope>NUCLEOTIDE SEQUENCE [LARGE SCALE GENOMIC DNA]</scope>
    <source>
        <strain evidence="5 6">DSM 4734</strain>
    </source>
</reference>
<dbReference type="CDD" id="cd01392">
    <property type="entry name" value="HTH_LacI"/>
    <property type="match status" value="1"/>
</dbReference>
<evidence type="ECO:0000256" key="2">
    <source>
        <dbReference type="ARBA" id="ARBA00023125"/>
    </source>
</evidence>
<organism evidence="5 6">
    <name type="scientific">Maricaulis maris</name>
    <dbReference type="NCBI Taxonomy" id="74318"/>
    <lineage>
        <taxon>Bacteria</taxon>
        <taxon>Pseudomonadati</taxon>
        <taxon>Pseudomonadota</taxon>
        <taxon>Alphaproteobacteria</taxon>
        <taxon>Maricaulales</taxon>
        <taxon>Maricaulaceae</taxon>
        <taxon>Maricaulis</taxon>
    </lineage>
</organism>
<dbReference type="PROSITE" id="PS00356">
    <property type="entry name" value="HTH_LACI_1"/>
    <property type="match status" value="1"/>
</dbReference>
<dbReference type="OrthoDB" id="234496at2"/>
<dbReference type="SMART" id="SM00354">
    <property type="entry name" value="HTH_LACI"/>
    <property type="match status" value="1"/>
</dbReference>
<proteinExistence type="predicted"/>
<evidence type="ECO:0000259" key="4">
    <source>
        <dbReference type="PROSITE" id="PS50932"/>
    </source>
</evidence>
<dbReference type="GO" id="GO:0003700">
    <property type="term" value="F:DNA-binding transcription factor activity"/>
    <property type="evidence" value="ECO:0007669"/>
    <property type="project" value="TreeGrafter"/>
</dbReference>
<dbReference type="Proteomes" id="UP000273675">
    <property type="component" value="Unassembled WGS sequence"/>
</dbReference>
<keyword evidence="2" id="KW-0238">DNA-binding</keyword>
<evidence type="ECO:0000256" key="1">
    <source>
        <dbReference type="ARBA" id="ARBA00023015"/>
    </source>
</evidence>
<feature type="domain" description="HTH lacI-type" evidence="4">
    <location>
        <begin position="2"/>
        <end position="56"/>
    </location>
</feature>
<evidence type="ECO:0000313" key="5">
    <source>
        <dbReference type="EMBL" id="RKQ96485.1"/>
    </source>
</evidence>
<dbReference type="SUPFAM" id="SSF47413">
    <property type="entry name" value="lambda repressor-like DNA-binding domains"/>
    <property type="match status" value="1"/>
</dbReference>
<dbReference type="Pfam" id="PF13377">
    <property type="entry name" value="Peripla_BP_3"/>
    <property type="match status" value="1"/>
</dbReference>
<dbReference type="CDD" id="cd01545">
    <property type="entry name" value="PBP1_SalR"/>
    <property type="match status" value="1"/>
</dbReference>
<dbReference type="Gene3D" id="3.40.50.2300">
    <property type="match status" value="2"/>
</dbReference>
<dbReference type="GO" id="GO:0000976">
    <property type="term" value="F:transcription cis-regulatory region binding"/>
    <property type="evidence" value="ECO:0007669"/>
    <property type="project" value="TreeGrafter"/>
</dbReference>